<keyword evidence="1" id="KW-0472">Membrane</keyword>
<accession>A0ABD3VR31</accession>
<proteinExistence type="predicted"/>
<keyword evidence="3" id="KW-1185">Reference proteome</keyword>
<evidence type="ECO:0000313" key="3">
    <source>
        <dbReference type="Proteomes" id="UP001634394"/>
    </source>
</evidence>
<gene>
    <name evidence="2" type="ORF">ACJMK2_004922</name>
</gene>
<comment type="caution">
    <text evidence="2">The sequence shown here is derived from an EMBL/GenBank/DDBJ whole genome shotgun (WGS) entry which is preliminary data.</text>
</comment>
<keyword evidence="1" id="KW-1133">Transmembrane helix</keyword>
<dbReference type="EMBL" id="JBJQND010000010">
    <property type="protein sequence ID" value="KAL3863153.1"/>
    <property type="molecule type" value="Genomic_DNA"/>
</dbReference>
<name>A0ABD3VR31_SINWO</name>
<dbReference type="Proteomes" id="UP001634394">
    <property type="component" value="Unassembled WGS sequence"/>
</dbReference>
<sequence length="187" mass="21577">MAGSMSNVLKHVKLESYLGIFEEQKISPDIVCKLSMYDFQCLGIVNRSDIMRLRIECVKIGSCQPDLISNHHLGRHEFSIPKTTIEGFLEAGFTVLDISNTLSVSKTTVYRKMRQYNLSRFNFSDVSDETLDFTVNEIIREFPRCGETMIRQILFHKVGKLYLFIQTFPLSIGIVVWVRLFKSKVCH</sequence>
<dbReference type="AlphaFoldDB" id="A0ABD3VR31"/>
<evidence type="ECO:0000313" key="2">
    <source>
        <dbReference type="EMBL" id="KAL3863153.1"/>
    </source>
</evidence>
<organism evidence="2 3">
    <name type="scientific">Sinanodonta woodiana</name>
    <name type="common">Chinese pond mussel</name>
    <name type="synonym">Anodonta woodiana</name>
    <dbReference type="NCBI Taxonomy" id="1069815"/>
    <lineage>
        <taxon>Eukaryota</taxon>
        <taxon>Metazoa</taxon>
        <taxon>Spiralia</taxon>
        <taxon>Lophotrochozoa</taxon>
        <taxon>Mollusca</taxon>
        <taxon>Bivalvia</taxon>
        <taxon>Autobranchia</taxon>
        <taxon>Heteroconchia</taxon>
        <taxon>Palaeoheterodonta</taxon>
        <taxon>Unionida</taxon>
        <taxon>Unionoidea</taxon>
        <taxon>Unionidae</taxon>
        <taxon>Unioninae</taxon>
        <taxon>Sinanodonta</taxon>
    </lineage>
</organism>
<reference evidence="2 3" key="1">
    <citation type="submission" date="2024-11" db="EMBL/GenBank/DDBJ databases">
        <title>Chromosome-level genome assembly of the freshwater bivalve Anodonta woodiana.</title>
        <authorList>
            <person name="Chen X."/>
        </authorList>
    </citation>
    <scope>NUCLEOTIDE SEQUENCE [LARGE SCALE GENOMIC DNA]</scope>
    <source>
        <strain evidence="2">MN2024</strain>
        <tissue evidence="2">Gills</tissue>
    </source>
</reference>
<protein>
    <submittedName>
        <fullName evidence="2">Uncharacterized protein</fullName>
    </submittedName>
</protein>
<evidence type="ECO:0000256" key="1">
    <source>
        <dbReference type="SAM" id="Phobius"/>
    </source>
</evidence>
<feature type="transmembrane region" description="Helical" evidence="1">
    <location>
        <begin position="161"/>
        <end position="181"/>
    </location>
</feature>
<keyword evidence="1" id="KW-0812">Transmembrane</keyword>